<proteinExistence type="predicted"/>
<dbReference type="EMBL" id="BMAO01015649">
    <property type="protein sequence ID" value="GFR03310.1"/>
    <property type="molecule type" value="Genomic_DNA"/>
</dbReference>
<dbReference type="AlphaFoldDB" id="A0A8X6LB69"/>
<accession>A0A8X6LB69</accession>
<organism evidence="1 2">
    <name type="scientific">Trichonephila clavata</name>
    <name type="common">Joro spider</name>
    <name type="synonym">Nephila clavata</name>
    <dbReference type="NCBI Taxonomy" id="2740835"/>
    <lineage>
        <taxon>Eukaryota</taxon>
        <taxon>Metazoa</taxon>
        <taxon>Ecdysozoa</taxon>
        <taxon>Arthropoda</taxon>
        <taxon>Chelicerata</taxon>
        <taxon>Arachnida</taxon>
        <taxon>Araneae</taxon>
        <taxon>Araneomorphae</taxon>
        <taxon>Entelegynae</taxon>
        <taxon>Araneoidea</taxon>
        <taxon>Nephilidae</taxon>
        <taxon>Trichonephila</taxon>
    </lineage>
</organism>
<keyword evidence="2" id="KW-1185">Reference proteome</keyword>
<evidence type="ECO:0000313" key="2">
    <source>
        <dbReference type="Proteomes" id="UP000887116"/>
    </source>
</evidence>
<dbReference type="Proteomes" id="UP000887116">
    <property type="component" value="Unassembled WGS sequence"/>
</dbReference>
<name>A0A8X6LB69_TRICU</name>
<sequence>MRDNGVINSARSIDFNSQSPVFRGPLMALEMKESCGKLTEEGFVPPPGQEHVLFWRRATFCSVKERWNINVFQERGWSAEMGNSAVPFKKEQEPH</sequence>
<reference evidence="1" key="1">
    <citation type="submission" date="2020-07" db="EMBL/GenBank/DDBJ databases">
        <title>Multicomponent nature underlies the extraordinary mechanical properties of spider dragline silk.</title>
        <authorList>
            <person name="Kono N."/>
            <person name="Nakamura H."/>
            <person name="Mori M."/>
            <person name="Yoshida Y."/>
            <person name="Ohtoshi R."/>
            <person name="Malay A.D."/>
            <person name="Moran D.A.P."/>
            <person name="Tomita M."/>
            <person name="Numata K."/>
            <person name="Arakawa K."/>
        </authorList>
    </citation>
    <scope>NUCLEOTIDE SEQUENCE</scope>
</reference>
<protein>
    <submittedName>
        <fullName evidence="1">Uncharacterized protein</fullName>
    </submittedName>
</protein>
<comment type="caution">
    <text evidence="1">The sequence shown here is derived from an EMBL/GenBank/DDBJ whole genome shotgun (WGS) entry which is preliminary data.</text>
</comment>
<evidence type="ECO:0000313" key="1">
    <source>
        <dbReference type="EMBL" id="GFR03310.1"/>
    </source>
</evidence>
<gene>
    <name evidence="1" type="ORF">TNCT_473491</name>
</gene>